<name>A0A9I9ECA8_CUCME</name>
<protein>
    <submittedName>
        <fullName evidence="1">Uncharacterized protein</fullName>
    </submittedName>
</protein>
<dbReference type="AlphaFoldDB" id="A0A9I9ECA8"/>
<sequence>MERQTKEMAIEEESKKCKHGLKECKHELEKGQN</sequence>
<reference evidence="1" key="1">
    <citation type="submission" date="2023-03" db="UniProtKB">
        <authorList>
            <consortium name="EnsemblPlants"/>
        </authorList>
    </citation>
    <scope>IDENTIFICATION</scope>
</reference>
<dbReference type="EnsemblPlants" id="MELO3C031758.2.1">
    <property type="protein sequence ID" value="MELO3C031758.2.1"/>
    <property type="gene ID" value="MELO3C031758.2"/>
</dbReference>
<accession>A0A9I9ECA8</accession>
<evidence type="ECO:0000313" key="1">
    <source>
        <dbReference type="EnsemblPlants" id="MELO3C031758.2.1"/>
    </source>
</evidence>
<organism evidence="1">
    <name type="scientific">Cucumis melo</name>
    <name type="common">Muskmelon</name>
    <dbReference type="NCBI Taxonomy" id="3656"/>
    <lineage>
        <taxon>Eukaryota</taxon>
        <taxon>Viridiplantae</taxon>
        <taxon>Streptophyta</taxon>
        <taxon>Embryophyta</taxon>
        <taxon>Tracheophyta</taxon>
        <taxon>Spermatophyta</taxon>
        <taxon>Magnoliopsida</taxon>
        <taxon>eudicotyledons</taxon>
        <taxon>Gunneridae</taxon>
        <taxon>Pentapetalae</taxon>
        <taxon>rosids</taxon>
        <taxon>fabids</taxon>
        <taxon>Cucurbitales</taxon>
        <taxon>Cucurbitaceae</taxon>
        <taxon>Benincaseae</taxon>
        <taxon>Cucumis</taxon>
    </lineage>
</organism>
<dbReference type="Gramene" id="MELO3C031758.2.1">
    <property type="protein sequence ID" value="MELO3C031758.2.1"/>
    <property type="gene ID" value="MELO3C031758.2"/>
</dbReference>
<proteinExistence type="predicted"/>